<dbReference type="Proteomes" id="UP001526147">
    <property type="component" value="Unassembled WGS sequence"/>
</dbReference>
<evidence type="ECO:0000313" key="2">
    <source>
        <dbReference type="EMBL" id="MCV9884201.1"/>
    </source>
</evidence>
<feature type="signal peptide" evidence="1">
    <location>
        <begin position="1"/>
        <end position="21"/>
    </location>
</feature>
<keyword evidence="1" id="KW-0732">Signal</keyword>
<reference evidence="2 3" key="1">
    <citation type="submission" date="2022-10" db="EMBL/GenBank/DDBJ databases">
        <title>Draft genome assembly of moderately radiation resistant bacterium Metabacillus halosaccharovorans.</title>
        <authorList>
            <person name="Pal S."/>
            <person name="Gopinathan A."/>
        </authorList>
    </citation>
    <scope>NUCLEOTIDE SEQUENCE [LARGE SCALE GENOMIC DNA]</scope>
    <source>
        <strain evidence="2 3">VITHBRA001</strain>
    </source>
</reference>
<accession>A0ABT3DB40</accession>
<gene>
    <name evidence="2" type="ORF">OIH86_00750</name>
</gene>
<keyword evidence="3" id="KW-1185">Reference proteome</keyword>
<dbReference type="EMBL" id="JAOYEY010000013">
    <property type="protein sequence ID" value="MCV9884201.1"/>
    <property type="molecule type" value="Genomic_DNA"/>
</dbReference>
<comment type="caution">
    <text evidence="2">The sequence shown here is derived from an EMBL/GenBank/DDBJ whole genome shotgun (WGS) entry which is preliminary data.</text>
</comment>
<name>A0ABT3DB40_9BACI</name>
<evidence type="ECO:0008006" key="4">
    <source>
        <dbReference type="Google" id="ProtNLM"/>
    </source>
</evidence>
<proteinExistence type="predicted"/>
<evidence type="ECO:0000313" key="3">
    <source>
        <dbReference type="Proteomes" id="UP001526147"/>
    </source>
</evidence>
<feature type="chain" id="PRO_5047451239" description="DUF1093 domain-containing protein" evidence="1">
    <location>
        <begin position="22"/>
        <end position="113"/>
    </location>
</feature>
<organism evidence="2 3">
    <name type="scientific">Metabacillus halosaccharovorans</name>
    <dbReference type="NCBI Taxonomy" id="930124"/>
    <lineage>
        <taxon>Bacteria</taxon>
        <taxon>Bacillati</taxon>
        <taxon>Bacillota</taxon>
        <taxon>Bacilli</taxon>
        <taxon>Bacillales</taxon>
        <taxon>Bacillaceae</taxon>
        <taxon>Metabacillus</taxon>
    </lineage>
</organism>
<dbReference type="RefSeq" id="WP_264141198.1">
    <property type="nucleotide sequence ID" value="NZ_JAOYEY010000013.1"/>
</dbReference>
<evidence type="ECO:0000256" key="1">
    <source>
        <dbReference type="SAM" id="SignalP"/>
    </source>
</evidence>
<sequence>MRKYLCFLLFCLFFLNGCSNNLPTYQSEENFKSVDIDGTEYSLHKLSYDGKTYISEPEQYTNPDYYEGLELGKQIGKTDDDMQIYKVENDNKRVVLKGFMFPETFYKLDNGIN</sequence>
<protein>
    <recommendedName>
        <fullName evidence="4">DUF1093 domain-containing protein</fullName>
    </recommendedName>
</protein>